<dbReference type="OrthoDB" id="374329at2157"/>
<dbReference type="RefSeq" id="WP_155863500.1">
    <property type="nucleotide sequence ID" value="NZ_WFIY01000004.1"/>
</dbReference>
<name>A0A6A9QMF9_ACIIN</name>
<dbReference type="AlphaFoldDB" id="A0A6A9QMF9"/>
<dbReference type="Gene3D" id="3.30.530.20">
    <property type="match status" value="1"/>
</dbReference>
<keyword evidence="2" id="KW-1185">Reference proteome</keyword>
<evidence type="ECO:0000313" key="2">
    <source>
        <dbReference type="Proteomes" id="UP000440125"/>
    </source>
</evidence>
<protein>
    <submittedName>
        <fullName evidence="1">DUF3211 domain-containing protein</fullName>
    </submittedName>
</protein>
<dbReference type="InterPro" id="IPR023393">
    <property type="entry name" value="START-like_dom_sf"/>
</dbReference>
<dbReference type="Proteomes" id="UP000440125">
    <property type="component" value="Unassembled WGS sequence"/>
</dbReference>
<sequence length="139" mass="16566">MKLIDEIENEHGTNVLTILSDPFFLFPSMLKATNVEKIDNKYKVEIPIKGIFYLPFNLIIYVTRYTSINSVNYVVNVADFAEHRWGNIWFDIEDKKIKLNLDISLPLDFINSKILEKRVKEFKEKFNELIRIERIKRKI</sequence>
<dbReference type="Pfam" id="PF11485">
    <property type="entry name" value="STK_08120-like"/>
    <property type="match status" value="1"/>
</dbReference>
<comment type="caution">
    <text evidence="1">The sequence shown here is derived from an EMBL/GenBank/DDBJ whole genome shotgun (WGS) entry which is preliminary data.</text>
</comment>
<dbReference type="InterPro" id="IPR021578">
    <property type="entry name" value="STK_08120-like"/>
</dbReference>
<accession>A0A6A9QMF9</accession>
<reference evidence="1 2" key="1">
    <citation type="submission" date="2019-10" db="EMBL/GenBank/DDBJ databases">
        <title>Genome Sequences from Six Type Strain Members of the Archaeal Family Sulfolobaceae: Acidianus ambivalens, Acidianus infernus, Metallosphaera prunae, Stygiolobus azoricus, Sulfolobus metallicus, and Sulfurisphaera ohwakuensis.</title>
        <authorList>
            <person name="Counts J.A."/>
            <person name="Kelly R.M."/>
        </authorList>
    </citation>
    <scope>NUCLEOTIDE SEQUENCE [LARGE SCALE GENOMIC DNA]</scope>
    <source>
        <strain evidence="1 2">DSM 3191</strain>
    </source>
</reference>
<proteinExistence type="predicted"/>
<evidence type="ECO:0000313" key="1">
    <source>
        <dbReference type="EMBL" id="MUM65098.1"/>
    </source>
</evidence>
<organism evidence="1 2">
    <name type="scientific">Acidianus infernus</name>
    <dbReference type="NCBI Taxonomy" id="12915"/>
    <lineage>
        <taxon>Archaea</taxon>
        <taxon>Thermoproteota</taxon>
        <taxon>Thermoprotei</taxon>
        <taxon>Sulfolobales</taxon>
        <taxon>Sulfolobaceae</taxon>
        <taxon>Acidianus</taxon>
    </lineage>
</organism>
<dbReference type="EMBL" id="WFIY01000004">
    <property type="protein sequence ID" value="MUM65098.1"/>
    <property type="molecule type" value="Genomic_DNA"/>
</dbReference>
<gene>
    <name evidence="1" type="ORF">D1867_07605</name>
</gene>